<protein>
    <submittedName>
        <fullName evidence="3">Uncharacterized protein</fullName>
    </submittedName>
</protein>
<evidence type="ECO:0000313" key="2">
    <source>
        <dbReference type="Proteomes" id="UP000887564"/>
    </source>
</evidence>
<keyword evidence="2" id="KW-1185">Reference proteome</keyword>
<keyword evidence="1" id="KW-0175">Coiled coil</keyword>
<proteinExistence type="predicted"/>
<feature type="coiled-coil region" evidence="1">
    <location>
        <begin position="4"/>
        <end position="49"/>
    </location>
</feature>
<dbReference type="WBParaSite" id="PEQ_0001160401-mRNA-1">
    <property type="protein sequence ID" value="PEQ_0001160401-mRNA-1"/>
    <property type="gene ID" value="PEQ_0001160401"/>
</dbReference>
<accession>A0A914S377</accession>
<reference evidence="3" key="1">
    <citation type="submission" date="2022-11" db="UniProtKB">
        <authorList>
            <consortium name="WormBaseParasite"/>
        </authorList>
    </citation>
    <scope>IDENTIFICATION</scope>
</reference>
<dbReference type="Proteomes" id="UP000887564">
    <property type="component" value="Unplaced"/>
</dbReference>
<evidence type="ECO:0000256" key="1">
    <source>
        <dbReference type="SAM" id="Coils"/>
    </source>
</evidence>
<dbReference type="AlphaFoldDB" id="A0A914S377"/>
<sequence length="90" mass="10539">METRDKATRECQRLREHLLAVEDASTKEAVLAEERETELRRRVRELEAKTEATADTVIQSTNTYQVSACTSWLRECDSYLFLQFQERLAL</sequence>
<evidence type="ECO:0000313" key="3">
    <source>
        <dbReference type="WBParaSite" id="PEQ_0001160401-mRNA-1"/>
    </source>
</evidence>
<organism evidence="2 3">
    <name type="scientific">Parascaris equorum</name>
    <name type="common">Equine roundworm</name>
    <dbReference type="NCBI Taxonomy" id="6256"/>
    <lineage>
        <taxon>Eukaryota</taxon>
        <taxon>Metazoa</taxon>
        <taxon>Ecdysozoa</taxon>
        <taxon>Nematoda</taxon>
        <taxon>Chromadorea</taxon>
        <taxon>Rhabditida</taxon>
        <taxon>Spirurina</taxon>
        <taxon>Ascaridomorpha</taxon>
        <taxon>Ascaridoidea</taxon>
        <taxon>Ascarididae</taxon>
        <taxon>Parascaris</taxon>
    </lineage>
</organism>
<name>A0A914S377_PAREQ</name>